<dbReference type="FunFam" id="2.60.40.150:FF:000205">
    <property type="entry name" value="Uncharacterized protein, isoform A"/>
    <property type="match status" value="1"/>
</dbReference>
<name>A0A484B562_DRONA</name>
<keyword evidence="5" id="KW-1185">Reference proteome</keyword>
<dbReference type="InterPro" id="IPR000008">
    <property type="entry name" value="C2_dom"/>
</dbReference>
<dbReference type="Gene3D" id="2.60.40.150">
    <property type="entry name" value="C2 domain"/>
    <property type="match status" value="1"/>
</dbReference>
<feature type="domain" description="PX" evidence="3">
    <location>
        <begin position="1"/>
        <end position="72"/>
    </location>
</feature>
<dbReference type="PROSITE" id="PS50004">
    <property type="entry name" value="C2"/>
    <property type="match status" value="1"/>
</dbReference>
<gene>
    <name evidence="4" type="ORF">AWZ03_009611</name>
</gene>
<dbReference type="PANTHER" id="PTHR45716">
    <property type="entry name" value="BITESIZE, ISOFORM I"/>
    <property type="match status" value="1"/>
</dbReference>
<dbReference type="CDD" id="cd08381">
    <property type="entry name" value="C2B_PI3K_class_II"/>
    <property type="match status" value="1"/>
</dbReference>
<dbReference type="OrthoDB" id="67688at2759"/>
<evidence type="ECO:0000313" key="4">
    <source>
        <dbReference type="EMBL" id="TDG43976.1"/>
    </source>
</evidence>
<dbReference type="SMART" id="SM00239">
    <property type="entry name" value="C2"/>
    <property type="match status" value="1"/>
</dbReference>
<dbReference type="GO" id="GO:0042043">
    <property type="term" value="F:neurexin family protein binding"/>
    <property type="evidence" value="ECO:0007669"/>
    <property type="project" value="TreeGrafter"/>
</dbReference>
<dbReference type="InterPro" id="IPR036871">
    <property type="entry name" value="PX_dom_sf"/>
</dbReference>
<feature type="signal peptide" evidence="1">
    <location>
        <begin position="1"/>
        <end position="20"/>
    </location>
</feature>
<dbReference type="GO" id="GO:0006887">
    <property type="term" value="P:exocytosis"/>
    <property type="evidence" value="ECO:0007669"/>
    <property type="project" value="TreeGrafter"/>
</dbReference>
<dbReference type="PROSITE" id="PS50195">
    <property type="entry name" value="PX"/>
    <property type="match status" value="1"/>
</dbReference>
<evidence type="ECO:0000256" key="1">
    <source>
        <dbReference type="SAM" id="SignalP"/>
    </source>
</evidence>
<protein>
    <recommendedName>
        <fullName evidence="6">C2 domain-containing protein</fullName>
    </recommendedName>
</protein>
<accession>A0A484B562</accession>
<dbReference type="Pfam" id="PF00168">
    <property type="entry name" value="C2"/>
    <property type="match status" value="1"/>
</dbReference>
<dbReference type="GO" id="GO:0070382">
    <property type="term" value="C:exocytic vesicle"/>
    <property type="evidence" value="ECO:0007669"/>
    <property type="project" value="TreeGrafter"/>
</dbReference>
<keyword evidence="1" id="KW-0732">Signal</keyword>
<dbReference type="PANTHER" id="PTHR45716:SF2">
    <property type="entry name" value="BITESIZE, ISOFORM I"/>
    <property type="match status" value="1"/>
</dbReference>
<evidence type="ECO:0000259" key="3">
    <source>
        <dbReference type="PROSITE" id="PS50195"/>
    </source>
</evidence>
<feature type="chain" id="PRO_5019859077" description="C2 domain-containing protein" evidence="1">
    <location>
        <begin position="21"/>
        <end position="223"/>
    </location>
</feature>
<organism evidence="4 5">
    <name type="scientific">Drosophila navojoa</name>
    <name type="common">Fruit fly</name>
    <dbReference type="NCBI Taxonomy" id="7232"/>
    <lineage>
        <taxon>Eukaryota</taxon>
        <taxon>Metazoa</taxon>
        <taxon>Ecdysozoa</taxon>
        <taxon>Arthropoda</taxon>
        <taxon>Hexapoda</taxon>
        <taxon>Insecta</taxon>
        <taxon>Pterygota</taxon>
        <taxon>Neoptera</taxon>
        <taxon>Endopterygota</taxon>
        <taxon>Diptera</taxon>
        <taxon>Brachycera</taxon>
        <taxon>Muscomorpha</taxon>
        <taxon>Ephydroidea</taxon>
        <taxon>Drosophilidae</taxon>
        <taxon>Drosophila</taxon>
    </lineage>
</organism>
<evidence type="ECO:0000259" key="2">
    <source>
        <dbReference type="PROSITE" id="PS50004"/>
    </source>
</evidence>
<feature type="domain" description="C2" evidence="2">
    <location>
        <begin position="96"/>
        <end position="215"/>
    </location>
</feature>
<dbReference type="SUPFAM" id="SSF49562">
    <property type="entry name" value="C2 domain (Calcium/lipid-binding domain, CaLB)"/>
    <property type="match status" value="1"/>
</dbReference>
<dbReference type="EMBL" id="LSRL02000123">
    <property type="protein sequence ID" value="TDG43976.1"/>
    <property type="molecule type" value="Genomic_DNA"/>
</dbReference>
<dbReference type="AlphaFoldDB" id="A0A484B562"/>
<comment type="caution">
    <text evidence="4">The sequence shown here is derived from an EMBL/GenBank/DDBJ whole genome shotgun (WGS) entry which is preliminary data.</text>
</comment>
<dbReference type="InterPro" id="IPR035892">
    <property type="entry name" value="C2_domain_sf"/>
</dbReference>
<proteinExistence type="predicted"/>
<reference evidence="4 5" key="1">
    <citation type="journal article" date="2019" name="J. Hered.">
        <title>An Improved Genome Assembly for Drosophila navojoa, the Basal Species in the mojavensis Cluster.</title>
        <authorList>
            <person name="Vanderlinde T."/>
            <person name="Dupim E.G."/>
            <person name="Nazario-Yepiz N.O."/>
            <person name="Carvalho A.B."/>
        </authorList>
    </citation>
    <scope>NUCLEOTIDE SEQUENCE [LARGE SCALE GENOMIC DNA]</scope>
    <source>
        <strain evidence="4">Navoj_Jal97</strain>
        <tissue evidence="4">Whole organism</tissue>
    </source>
</reference>
<dbReference type="InterPro" id="IPR001683">
    <property type="entry name" value="PX_dom"/>
</dbReference>
<evidence type="ECO:0008006" key="6">
    <source>
        <dbReference type="Google" id="ProtNLM"/>
    </source>
</evidence>
<dbReference type="Pfam" id="PF00787">
    <property type="entry name" value="PX"/>
    <property type="match status" value="1"/>
</dbReference>
<dbReference type="Gene3D" id="3.30.1520.10">
    <property type="entry name" value="Phox-like domain"/>
    <property type="match status" value="1"/>
</dbReference>
<dbReference type="STRING" id="7232.A0A484B562"/>
<dbReference type="GO" id="GO:0035091">
    <property type="term" value="F:phosphatidylinositol binding"/>
    <property type="evidence" value="ECO:0007669"/>
    <property type="project" value="InterPro"/>
</dbReference>
<evidence type="ECO:0000313" key="5">
    <source>
        <dbReference type="Proteomes" id="UP000295192"/>
    </source>
</evidence>
<dbReference type="GO" id="GO:0005886">
    <property type="term" value="C:plasma membrane"/>
    <property type="evidence" value="ECO:0007669"/>
    <property type="project" value="TreeGrafter"/>
</dbReference>
<sequence>MNFLQHCCLVFSSVLFTTLPTGVHVGRSNIKSVAEKRLPLIQRFLKSLFDAPEEIAHSDLVYTFFHPLLRDQQEAKLEMPKIKEVKRQPSRDNHNEIGQIRLSLQYQRGVLTVMIHHAKGLPMLQGGQEPNTYVKCYLKPDPTKVTKRKTKVVRKTCVPSFMETLEYRMPLEIVQQRRLQVTVWSHDTLQENELLGGFELDLSKHDLRQELCDWHRLGSVPRN</sequence>
<dbReference type="OMA" id="PCFENTT"/>
<dbReference type="Proteomes" id="UP000295192">
    <property type="component" value="Unassembled WGS sequence"/>
</dbReference>
<dbReference type="SUPFAM" id="SSF64268">
    <property type="entry name" value="PX domain"/>
    <property type="match status" value="1"/>
</dbReference>